<dbReference type="EMBL" id="UINC01202174">
    <property type="protein sequence ID" value="SVE21851.1"/>
    <property type="molecule type" value="Genomic_DNA"/>
</dbReference>
<gene>
    <name evidence="1" type="ORF">METZ01_LOCUS474705</name>
</gene>
<sequence>MNEDLLKWRAEFPALDACTHLILAL</sequence>
<protein>
    <submittedName>
        <fullName evidence="1">Uncharacterized protein</fullName>
    </submittedName>
</protein>
<proteinExistence type="predicted"/>
<reference evidence="1" key="1">
    <citation type="submission" date="2018-05" db="EMBL/GenBank/DDBJ databases">
        <authorList>
            <person name="Lanie J.A."/>
            <person name="Ng W.-L."/>
            <person name="Kazmierczak K.M."/>
            <person name="Andrzejewski T.M."/>
            <person name="Davidsen T.M."/>
            <person name="Wayne K.J."/>
            <person name="Tettelin H."/>
            <person name="Glass J.I."/>
            <person name="Rusch D."/>
            <person name="Podicherti R."/>
            <person name="Tsui H.-C.T."/>
            <person name="Winkler M.E."/>
        </authorList>
    </citation>
    <scope>NUCLEOTIDE SEQUENCE</scope>
</reference>
<feature type="non-terminal residue" evidence="1">
    <location>
        <position position="25"/>
    </location>
</feature>
<name>A0A383BPR1_9ZZZZ</name>
<dbReference type="AlphaFoldDB" id="A0A383BPR1"/>
<accession>A0A383BPR1</accession>
<evidence type="ECO:0000313" key="1">
    <source>
        <dbReference type="EMBL" id="SVE21851.1"/>
    </source>
</evidence>
<organism evidence="1">
    <name type="scientific">marine metagenome</name>
    <dbReference type="NCBI Taxonomy" id="408172"/>
    <lineage>
        <taxon>unclassified sequences</taxon>
        <taxon>metagenomes</taxon>
        <taxon>ecological metagenomes</taxon>
    </lineage>
</organism>